<keyword evidence="2" id="KW-1185">Reference proteome</keyword>
<name>A0A5B7FIU6_PORTR</name>
<organism evidence="1 2">
    <name type="scientific">Portunus trituberculatus</name>
    <name type="common">Swimming crab</name>
    <name type="synonym">Neptunus trituberculatus</name>
    <dbReference type="NCBI Taxonomy" id="210409"/>
    <lineage>
        <taxon>Eukaryota</taxon>
        <taxon>Metazoa</taxon>
        <taxon>Ecdysozoa</taxon>
        <taxon>Arthropoda</taxon>
        <taxon>Crustacea</taxon>
        <taxon>Multicrustacea</taxon>
        <taxon>Malacostraca</taxon>
        <taxon>Eumalacostraca</taxon>
        <taxon>Eucarida</taxon>
        <taxon>Decapoda</taxon>
        <taxon>Pleocyemata</taxon>
        <taxon>Brachyura</taxon>
        <taxon>Eubrachyura</taxon>
        <taxon>Portunoidea</taxon>
        <taxon>Portunidae</taxon>
        <taxon>Portuninae</taxon>
        <taxon>Portunus</taxon>
    </lineage>
</organism>
<gene>
    <name evidence="1" type="ORF">E2C01_038763</name>
</gene>
<comment type="caution">
    <text evidence="1">The sequence shown here is derived from an EMBL/GenBank/DDBJ whole genome shotgun (WGS) entry which is preliminary data.</text>
</comment>
<protein>
    <submittedName>
        <fullName evidence="1">Uncharacterized protein</fullName>
    </submittedName>
</protein>
<proteinExistence type="predicted"/>
<reference evidence="1 2" key="1">
    <citation type="submission" date="2019-05" db="EMBL/GenBank/DDBJ databases">
        <title>Another draft genome of Portunus trituberculatus and its Hox gene families provides insights of decapod evolution.</title>
        <authorList>
            <person name="Jeong J.-H."/>
            <person name="Song I."/>
            <person name="Kim S."/>
            <person name="Choi T."/>
            <person name="Kim D."/>
            <person name="Ryu S."/>
            <person name="Kim W."/>
        </authorList>
    </citation>
    <scope>NUCLEOTIDE SEQUENCE [LARGE SCALE GENOMIC DNA]</scope>
    <source>
        <tissue evidence="1">Muscle</tissue>
    </source>
</reference>
<evidence type="ECO:0000313" key="2">
    <source>
        <dbReference type="Proteomes" id="UP000324222"/>
    </source>
</evidence>
<dbReference type="AlphaFoldDB" id="A0A5B7FIU6"/>
<accession>A0A5B7FIU6</accession>
<sequence>MVYGGQKINSHSLHYFNPPHKFLKLYKITK</sequence>
<evidence type="ECO:0000313" key="1">
    <source>
        <dbReference type="EMBL" id="MPC45079.1"/>
    </source>
</evidence>
<dbReference type="EMBL" id="VSRR010006561">
    <property type="protein sequence ID" value="MPC45079.1"/>
    <property type="molecule type" value="Genomic_DNA"/>
</dbReference>
<dbReference type="Proteomes" id="UP000324222">
    <property type="component" value="Unassembled WGS sequence"/>
</dbReference>